<dbReference type="EMBL" id="HBUF01083925">
    <property type="protein sequence ID" value="CAG6633797.1"/>
    <property type="molecule type" value="Transcribed_RNA"/>
</dbReference>
<dbReference type="EMBL" id="HBUF01083924">
    <property type="protein sequence ID" value="CAG6633795.1"/>
    <property type="molecule type" value="Transcribed_RNA"/>
</dbReference>
<sequence length="152" mass="16984">MSRIRIYLHCTILGHIFKIVLKVEPLSDMHKNGANVHEQQQQQQQDATTAVIMESQDNTTTTIVLKQEIDMIQEDDPEQSDDPLSVDQHHTTLQSEHHTLSTLTSATLIPTTMGTHVIQIPSSYIESQSTDGTLQLDIVQSHVRKTSQASSS</sequence>
<name>A0A8D8VU63_9HEMI</name>
<protein>
    <submittedName>
        <fullName evidence="1">Uncharacterized protein</fullName>
    </submittedName>
</protein>
<accession>A0A8D8VU63</accession>
<dbReference type="EMBL" id="HBUF01083926">
    <property type="protein sequence ID" value="CAG6633799.1"/>
    <property type="molecule type" value="Transcribed_RNA"/>
</dbReference>
<proteinExistence type="predicted"/>
<evidence type="ECO:0000313" key="1">
    <source>
        <dbReference type="EMBL" id="CAG6633799.1"/>
    </source>
</evidence>
<dbReference type="AlphaFoldDB" id="A0A8D8VU63"/>
<reference evidence="1" key="1">
    <citation type="submission" date="2021-05" db="EMBL/GenBank/DDBJ databases">
        <authorList>
            <person name="Alioto T."/>
            <person name="Alioto T."/>
            <person name="Gomez Garrido J."/>
        </authorList>
    </citation>
    <scope>NUCLEOTIDE SEQUENCE</scope>
</reference>
<organism evidence="1">
    <name type="scientific">Cacopsylla melanoneura</name>
    <dbReference type="NCBI Taxonomy" id="428564"/>
    <lineage>
        <taxon>Eukaryota</taxon>
        <taxon>Metazoa</taxon>
        <taxon>Ecdysozoa</taxon>
        <taxon>Arthropoda</taxon>
        <taxon>Hexapoda</taxon>
        <taxon>Insecta</taxon>
        <taxon>Pterygota</taxon>
        <taxon>Neoptera</taxon>
        <taxon>Paraneoptera</taxon>
        <taxon>Hemiptera</taxon>
        <taxon>Sternorrhyncha</taxon>
        <taxon>Psylloidea</taxon>
        <taxon>Psyllidae</taxon>
        <taxon>Psyllinae</taxon>
        <taxon>Cacopsylla</taxon>
    </lineage>
</organism>